<reference evidence="2" key="1">
    <citation type="journal article" date="2014" name="Int. J. Syst. Evol. Microbiol.">
        <title>Complete genome sequence of Corynebacterium casei LMG S-19264T (=DSM 44701T), isolated from a smear-ripened cheese.</title>
        <authorList>
            <consortium name="US DOE Joint Genome Institute (JGI-PGF)"/>
            <person name="Walter F."/>
            <person name="Albersmeier A."/>
            <person name="Kalinowski J."/>
            <person name="Ruckert C."/>
        </authorList>
    </citation>
    <scope>NUCLEOTIDE SEQUENCE</scope>
    <source>
        <strain evidence="2">VKM Ac-1069</strain>
    </source>
</reference>
<dbReference type="InterPro" id="IPR032710">
    <property type="entry name" value="NTF2-like_dom_sf"/>
</dbReference>
<dbReference type="AlphaFoldDB" id="A0A9W6NV79"/>
<dbReference type="Pfam" id="PF12680">
    <property type="entry name" value="SnoaL_2"/>
    <property type="match status" value="1"/>
</dbReference>
<accession>A0A9W6NV79</accession>
<sequence>MSEETVSRDHVVAVVQAFIDGMGSGNWEQPEKVLAAVADDASWWIAGGPPLGGTFTKQDIMERYRPLSERFDGGLDLTPRYWTVEGNRAAVEFDGKMKFVDGSGYGNKYNFVFTVTGDQISEIREYWDTGAGPKK</sequence>
<organism evidence="2 3">
    <name type="scientific">Pseudonocardia halophobica</name>
    <dbReference type="NCBI Taxonomy" id="29401"/>
    <lineage>
        <taxon>Bacteria</taxon>
        <taxon>Bacillati</taxon>
        <taxon>Actinomycetota</taxon>
        <taxon>Actinomycetes</taxon>
        <taxon>Pseudonocardiales</taxon>
        <taxon>Pseudonocardiaceae</taxon>
        <taxon>Pseudonocardia</taxon>
    </lineage>
</organism>
<reference evidence="2" key="2">
    <citation type="submission" date="2023-01" db="EMBL/GenBank/DDBJ databases">
        <authorList>
            <person name="Sun Q."/>
            <person name="Evtushenko L."/>
        </authorList>
    </citation>
    <scope>NUCLEOTIDE SEQUENCE</scope>
    <source>
        <strain evidence="2">VKM Ac-1069</strain>
    </source>
</reference>
<evidence type="ECO:0000313" key="3">
    <source>
        <dbReference type="Proteomes" id="UP001143463"/>
    </source>
</evidence>
<name>A0A9W6NV79_9PSEU</name>
<dbReference type="RefSeq" id="WP_156067155.1">
    <property type="nucleotide sequence ID" value="NZ_BAAAUZ010000002.1"/>
</dbReference>
<keyword evidence="3" id="KW-1185">Reference proteome</keyword>
<dbReference type="EMBL" id="BSFQ01000005">
    <property type="protein sequence ID" value="GLL10574.1"/>
    <property type="molecule type" value="Genomic_DNA"/>
</dbReference>
<proteinExistence type="predicted"/>
<dbReference type="Proteomes" id="UP001143463">
    <property type="component" value="Unassembled WGS sequence"/>
</dbReference>
<dbReference type="SUPFAM" id="SSF54427">
    <property type="entry name" value="NTF2-like"/>
    <property type="match status" value="1"/>
</dbReference>
<comment type="caution">
    <text evidence="2">The sequence shown here is derived from an EMBL/GenBank/DDBJ whole genome shotgun (WGS) entry which is preliminary data.</text>
</comment>
<evidence type="ECO:0000259" key="1">
    <source>
        <dbReference type="Pfam" id="PF12680"/>
    </source>
</evidence>
<gene>
    <name evidence="2" type="ORF">GCM10017577_17140</name>
</gene>
<protein>
    <recommendedName>
        <fullName evidence="1">SnoaL-like domain-containing protein</fullName>
    </recommendedName>
</protein>
<feature type="domain" description="SnoaL-like" evidence="1">
    <location>
        <begin position="15"/>
        <end position="122"/>
    </location>
</feature>
<dbReference type="InterPro" id="IPR037401">
    <property type="entry name" value="SnoaL-like"/>
</dbReference>
<evidence type="ECO:0000313" key="2">
    <source>
        <dbReference type="EMBL" id="GLL10574.1"/>
    </source>
</evidence>
<dbReference type="Gene3D" id="3.10.450.50">
    <property type="match status" value="1"/>
</dbReference>